<dbReference type="AlphaFoldDB" id="A0A3E0WI26"/>
<dbReference type="InterPro" id="IPR003439">
    <property type="entry name" value="ABC_transporter-like_ATP-bd"/>
</dbReference>
<reference evidence="2 3" key="1">
    <citation type="submission" date="2017-05" db="EMBL/GenBank/DDBJ databases">
        <title>Virgibacillus sp. AK90 isolated from a saltern of Kakinada, India.</title>
        <authorList>
            <person name="Gupta V."/>
            <person name="Sidhu C."/>
            <person name="Korpole S."/>
            <person name="Pinnaka A.K."/>
        </authorList>
    </citation>
    <scope>NUCLEOTIDE SEQUENCE [LARGE SCALE GENOMIC DNA]</scope>
    <source>
        <strain evidence="2 3">AK90</strain>
    </source>
</reference>
<dbReference type="Gene3D" id="3.40.50.300">
    <property type="entry name" value="P-loop containing nucleotide triphosphate hydrolases"/>
    <property type="match status" value="1"/>
</dbReference>
<dbReference type="SUPFAM" id="SSF52540">
    <property type="entry name" value="P-loop containing nucleoside triphosphate hydrolases"/>
    <property type="match status" value="1"/>
</dbReference>
<dbReference type="GO" id="GO:0016887">
    <property type="term" value="F:ATP hydrolysis activity"/>
    <property type="evidence" value="ECO:0007669"/>
    <property type="project" value="InterPro"/>
</dbReference>
<dbReference type="Proteomes" id="UP000256488">
    <property type="component" value="Unassembled WGS sequence"/>
</dbReference>
<dbReference type="Pfam" id="PF00005">
    <property type="entry name" value="ABC_tran"/>
    <property type="match status" value="1"/>
</dbReference>
<gene>
    <name evidence="2" type="ORF">CAI16_19825</name>
</gene>
<comment type="caution">
    <text evidence="2">The sequence shown here is derived from an EMBL/GenBank/DDBJ whole genome shotgun (WGS) entry which is preliminary data.</text>
</comment>
<proteinExistence type="predicted"/>
<dbReference type="PANTHER" id="PTHR24220">
    <property type="entry name" value="IMPORT ATP-BINDING PROTEIN"/>
    <property type="match status" value="1"/>
</dbReference>
<protein>
    <recommendedName>
        <fullName evidence="1">ABC transporter domain-containing protein</fullName>
    </recommendedName>
</protein>
<name>A0A3E0WI26_9BACI</name>
<dbReference type="InterPro" id="IPR027417">
    <property type="entry name" value="P-loop_NTPase"/>
</dbReference>
<accession>A0A3E0WI26</accession>
<evidence type="ECO:0000313" key="3">
    <source>
        <dbReference type="Proteomes" id="UP000256488"/>
    </source>
</evidence>
<organism evidence="2 3">
    <name type="scientific">Virgibacillus dokdonensis</name>
    <dbReference type="NCBI Taxonomy" id="302167"/>
    <lineage>
        <taxon>Bacteria</taxon>
        <taxon>Bacillati</taxon>
        <taxon>Bacillota</taxon>
        <taxon>Bacilli</taxon>
        <taxon>Bacillales</taxon>
        <taxon>Bacillaceae</taxon>
        <taxon>Virgibacillus</taxon>
    </lineage>
</organism>
<dbReference type="EMBL" id="NFZX01000100">
    <property type="protein sequence ID" value="RFA31787.1"/>
    <property type="molecule type" value="Genomic_DNA"/>
</dbReference>
<sequence>MNINYLPNYRGGQQQRVSILRALLKKPKILICDEPTGALDQESSKDVLELIQEFHSESDMTVVIVTHDNKIPDIGNRVIHLKDGKIENIIEQEPKK</sequence>
<dbReference type="InterPro" id="IPR015854">
    <property type="entry name" value="ABC_transpr_LolD-like"/>
</dbReference>
<dbReference type="GO" id="GO:0022857">
    <property type="term" value="F:transmembrane transporter activity"/>
    <property type="evidence" value="ECO:0007669"/>
    <property type="project" value="TreeGrafter"/>
</dbReference>
<evidence type="ECO:0000313" key="2">
    <source>
        <dbReference type="EMBL" id="RFA31787.1"/>
    </source>
</evidence>
<dbReference type="GO" id="GO:0005886">
    <property type="term" value="C:plasma membrane"/>
    <property type="evidence" value="ECO:0007669"/>
    <property type="project" value="TreeGrafter"/>
</dbReference>
<feature type="domain" description="ABC transporter" evidence="1">
    <location>
        <begin position="11"/>
        <end position="36"/>
    </location>
</feature>
<dbReference type="GO" id="GO:0005524">
    <property type="term" value="F:ATP binding"/>
    <property type="evidence" value="ECO:0007669"/>
    <property type="project" value="InterPro"/>
</dbReference>
<dbReference type="RefSeq" id="WP_116279780.1">
    <property type="nucleotide sequence ID" value="NZ_NFZX01000100.1"/>
</dbReference>
<evidence type="ECO:0000259" key="1">
    <source>
        <dbReference type="Pfam" id="PF00005"/>
    </source>
</evidence>